<keyword evidence="11" id="KW-1185">Reference proteome</keyword>
<evidence type="ECO:0000313" key="11">
    <source>
        <dbReference type="Proteomes" id="UP001169063"/>
    </source>
</evidence>
<evidence type="ECO:0000259" key="9">
    <source>
        <dbReference type="PROSITE" id="PS50929"/>
    </source>
</evidence>
<feature type="domain" description="ABC transmembrane type-1" evidence="9">
    <location>
        <begin position="31"/>
        <end position="306"/>
    </location>
</feature>
<feature type="transmembrane region" description="Helical" evidence="7">
    <location>
        <begin position="30"/>
        <end position="53"/>
    </location>
</feature>
<keyword evidence="6 7" id="KW-0472">Membrane</keyword>
<dbReference type="InterPro" id="IPR027417">
    <property type="entry name" value="P-loop_NTPase"/>
</dbReference>
<reference evidence="10" key="1">
    <citation type="submission" date="2023-07" db="EMBL/GenBank/DDBJ databases">
        <title>Brevundimonas soil sp. nov., isolated from the soil of chemical plant.</title>
        <authorList>
            <person name="Wu N."/>
        </authorList>
    </citation>
    <scope>NUCLEOTIDE SEQUENCE</scope>
    <source>
        <strain evidence="10">XZ-24</strain>
    </source>
</reference>
<keyword evidence="4" id="KW-0067">ATP-binding</keyword>
<gene>
    <name evidence="10" type="ORF">Q0812_06075</name>
</gene>
<dbReference type="SUPFAM" id="SSF90123">
    <property type="entry name" value="ABC transporter transmembrane region"/>
    <property type="match status" value="1"/>
</dbReference>
<dbReference type="PROSITE" id="PS50929">
    <property type="entry name" value="ABC_TM1F"/>
    <property type="match status" value="1"/>
</dbReference>
<name>A0ABT8SMB9_9CAUL</name>
<dbReference type="InterPro" id="IPR010128">
    <property type="entry name" value="ATPase_T1SS_PrtD-like"/>
</dbReference>
<comment type="subcellular location">
    <subcellularLocation>
        <location evidence="1">Cell membrane</location>
        <topology evidence="1">Multi-pass membrane protein</topology>
    </subcellularLocation>
</comment>
<evidence type="ECO:0000256" key="1">
    <source>
        <dbReference type="ARBA" id="ARBA00004651"/>
    </source>
</evidence>
<dbReference type="NCBIfam" id="TIGR01842">
    <property type="entry name" value="type_I_sec_PrtD"/>
    <property type="match status" value="1"/>
</dbReference>
<feature type="domain" description="ABC transporter" evidence="8">
    <location>
        <begin position="337"/>
        <end position="579"/>
    </location>
</feature>
<dbReference type="Gene3D" id="1.20.1560.10">
    <property type="entry name" value="ABC transporter type 1, transmembrane domain"/>
    <property type="match status" value="1"/>
</dbReference>
<evidence type="ECO:0000256" key="3">
    <source>
        <dbReference type="ARBA" id="ARBA00022741"/>
    </source>
</evidence>
<dbReference type="PANTHER" id="PTHR24221:SF654">
    <property type="entry name" value="ATP-BINDING CASSETTE SUB-FAMILY B MEMBER 6"/>
    <property type="match status" value="1"/>
</dbReference>
<proteinExistence type="predicted"/>
<comment type="caution">
    <text evidence="10">The sequence shown here is derived from an EMBL/GenBank/DDBJ whole genome shotgun (WGS) entry which is preliminary data.</text>
</comment>
<dbReference type="PROSITE" id="PS50893">
    <property type="entry name" value="ABC_TRANSPORTER_2"/>
    <property type="match status" value="1"/>
</dbReference>
<dbReference type="Pfam" id="PF00005">
    <property type="entry name" value="ABC_tran"/>
    <property type="match status" value="1"/>
</dbReference>
<protein>
    <submittedName>
        <fullName evidence="10">Type I secretion system permease/ATPase</fullName>
    </submittedName>
</protein>
<organism evidence="10 11">
    <name type="scientific">Peiella sedimenti</name>
    <dbReference type="NCBI Taxonomy" id="3061083"/>
    <lineage>
        <taxon>Bacteria</taxon>
        <taxon>Pseudomonadati</taxon>
        <taxon>Pseudomonadota</taxon>
        <taxon>Alphaproteobacteria</taxon>
        <taxon>Caulobacterales</taxon>
        <taxon>Caulobacteraceae</taxon>
        <taxon>Peiella</taxon>
    </lineage>
</organism>
<dbReference type="InterPro" id="IPR011527">
    <property type="entry name" value="ABC1_TM_dom"/>
</dbReference>
<keyword evidence="3" id="KW-0547">Nucleotide-binding</keyword>
<dbReference type="Gene3D" id="3.40.50.300">
    <property type="entry name" value="P-loop containing nucleotide triphosphate hydrolases"/>
    <property type="match status" value="1"/>
</dbReference>
<dbReference type="SUPFAM" id="SSF52540">
    <property type="entry name" value="P-loop containing nucleoside triphosphate hydrolases"/>
    <property type="match status" value="1"/>
</dbReference>
<evidence type="ECO:0000259" key="8">
    <source>
        <dbReference type="PROSITE" id="PS50893"/>
    </source>
</evidence>
<evidence type="ECO:0000256" key="7">
    <source>
        <dbReference type="SAM" id="Phobius"/>
    </source>
</evidence>
<dbReference type="RefSeq" id="WP_302109422.1">
    <property type="nucleotide sequence ID" value="NZ_JAUKTR010000002.1"/>
</dbReference>
<dbReference type="PROSITE" id="PS00211">
    <property type="entry name" value="ABC_TRANSPORTER_1"/>
    <property type="match status" value="1"/>
</dbReference>
<dbReference type="InterPro" id="IPR039421">
    <property type="entry name" value="Type_1_exporter"/>
</dbReference>
<evidence type="ECO:0000256" key="2">
    <source>
        <dbReference type="ARBA" id="ARBA00022692"/>
    </source>
</evidence>
<feature type="transmembrane region" description="Helical" evidence="7">
    <location>
        <begin position="152"/>
        <end position="180"/>
    </location>
</feature>
<evidence type="ECO:0000256" key="4">
    <source>
        <dbReference type="ARBA" id="ARBA00022840"/>
    </source>
</evidence>
<keyword evidence="2 7" id="KW-0812">Transmembrane</keyword>
<dbReference type="EMBL" id="JAUKTR010000002">
    <property type="protein sequence ID" value="MDO1558993.1"/>
    <property type="molecule type" value="Genomic_DNA"/>
</dbReference>
<dbReference type="InterPro" id="IPR003593">
    <property type="entry name" value="AAA+_ATPase"/>
</dbReference>
<dbReference type="InterPro" id="IPR017871">
    <property type="entry name" value="ABC_transporter-like_CS"/>
</dbReference>
<evidence type="ECO:0000256" key="5">
    <source>
        <dbReference type="ARBA" id="ARBA00022989"/>
    </source>
</evidence>
<dbReference type="InterPro" id="IPR036640">
    <property type="entry name" value="ABC1_TM_sf"/>
</dbReference>
<dbReference type="InterPro" id="IPR003439">
    <property type="entry name" value="ABC_transporter-like_ATP-bd"/>
</dbReference>
<feature type="transmembrane region" description="Helical" evidence="7">
    <location>
        <begin position="65"/>
        <end position="84"/>
    </location>
</feature>
<evidence type="ECO:0000256" key="6">
    <source>
        <dbReference type="ARBA" id="ARBA00023136"/>
    </source>
</evidence>
<keyword evidence="5 7" id="KW-1133">Transmembrane helix</keyword>
<dbReference type="PANTHER" id="PTHR24221">
    <property type="entry name" value="ATP-BINDING CASSETTE SUB-FAMILY B"/>
    <property type="match status" value="1"/>
</dbReference>
<dbReference type="Proteomes" id="UP001169063">
    <property type="component" value="Unassembled WGS sequence"/>
</dbReference>
<feature type="transmembrane region" description="Helical" evidence="7">
    <location>
        <begin position="261"/>
        <end position="287"/>
    </location>
</feature>
<dbReference type="SMART" id="SM00382">
    <property type="entry name" value="AAA"/>
    <property type="match status" value="1"/>
</dbReference>
<evidence type="ECO:0000313" key="10">
    <source>
        <dbReference type="EMBL" id="MDO1558993.1"/>
    </source>
</evidence>
<sequence length="585" mass="61447">MAPKTETSLFALLKAPGPLGEALRACRRHLLFAAGFSALVNILYLAPTLYMLQVYDRALPTSGRLTLLFVTIVLLFALITMGALDQVRSRLLLRAGLRLERRLAGPVLDRVLSGAGGPARARQAMREFDVLRQMLSGPGALALFDAPWTPVYLIVCFILHPWVGALAVAGAVLLGGLAILNERATRPGLLKAAEGQAAAYATQDAAAQQSEAVRALGMRRALTARQIKERSGAAALQADVQFVGQGYNGAIKFLRMALQSLALGLGALLAIDGQISAGAVIAASVLLSRALQPVEQAVGAWGGIIQGRAALHTIGELLGAAAEAPERTRLPDPKGDLTMEKVVLMAPGREQPVLKGVTFALHPGQILGVVGPSGAGKSSLARAAAGAVRPDSGTVRIDGAAFTDWDPERLARHIGYAPQDPGLFAGSIKDNISRFEAHSGEAPDDLDARVVKAAQAAGAHDLILHLPQGYDTVLGPHGRGLSAGQAQRISLARALYGDPVLVILDEPNAHLDAEGEQALTRTLAELKARGCAVLIIAHRTGVLAHADRLMVLRDGQVELLGPRDEVAARLTGGDRARPRVVSSQH</sequence>
<accession>A0ABT8SMB9</accession>